<dbReference type="PROSITE" id="PS00061">
    <property type="entry name" value="ADH_SHORT"/>
    <property type="match status" value="1"/>
</dbReference>
<dbReference type="Proteomes" id="UP000389128">
    <property type="component" value="Unassembled WGS sequence"/>
</dbReference>
<protein>
    <submittedName>
        <fullName evidence="4">SDR family oxidoreductase</fullName>
    </submittedName>
</protein>
<keyword evidence="5" id="KW-1185">Reference proteome</keyword>
<dbReference type="SUPFAM" id="SSF51735">
    <property type="entry name" value="NAD(P)-binding Rossmann-fold domains"/>
    <property type="match status" value="1"/>
</dbReference>
<evidence type="ECO:0000313" key="5">
    <source>
        <dbReference type="Proteomes" id="UP000389128"/>
    </source>
</evidence>
<name>A0A6C2CGU1_9RHOO</name>
<proteinExistence type="inferred from homology"/>
<comment type="similarity">
    <text evidence="1 3">Belongs to the short-chain dehydrogenases/reductases (SDR) family.</text>
</comment>
<evidence type="ECO:0000256" key="3">
    <source>
        <dbReference type="RuleBase" id="RU000363"/>
    </source>
</evidence>
<dbReference type="PRINTS" id="PR00080">
    <property type="entry name" value="SDRFAMILY"/>
</dbReference>
<organism evidence="4 5">
    <name type="scientific">Zoogloea oleivorans</name>
    <dbReference type="NCBI Taxonomy" id="1552750"/>
    <lineage>
        <taxon>Bacteria</taxon>
        <taxon>Pseudomonadati</taxon>
        <taxon>Pseudomonadota</taxon>
        <taxon>Betaproteobacteria</taxon>
        <taxon>Rhodocyclales</taxon>
        <taxon>Zoogloeaceae</taxon>
        <taxon>Zoogloea</taxon>
    </lineage>
</organism>
<dbReference type="InterPro" id="IPR020904">
    <property type="entry name" value="Sc_DH/Rdtase_CS"/>
</dbReference>
<dbReference type="GO" id="GO:0016020">
    <property type="term" value="C:membrane"/>
    <property type="evidence" value="ECO:0007669"/>
    <property type="project" value="TreeGrafter"/>
</dbReference>
<dbReference type="GO" id="GO:0016491">
    <property type="term" value="F:oxidoreductase activity"/>
    <property type="evidence" value="ECO:0007669"/>
    <property type="project" value="UniProtKB-KW"/>
</dbReference>
<accession>A0A6C2CGU1</accession>
<comment type="caution">
    <text evidence="4">The sequence shown here is derived from an EMBL/GenBank/DDBJ whole genome shotgun (WGS) entry which is preliminary data.</text>
</comment>
<dbReference type="AlphaFoldDB" id="A0A6C2CGU1"/>
<evidence type="ECO:0000313" key="4">
    <source>
        <dbReference type="EMBL" id="TYC52455.1"/>
    </source>
</evidence>
<reference evidence="4 5" key="1">
    <citation type="submission" date="2019-01" db="EMBL/GenBank/DDBJ databases">
        <title>Zoogloea oleivorans genome sequencing and assembly.</title>
        <authorList>
            <person name="Tancsics A."/>
            <person name="Farkas M."/>
            <person name="Kriszt B."/>
            <person name="Maroti G."/>
            <person name="Horvath B."/>
        </authorList>
    </citation>
    <scope>NUCLEOTIDE SEQUENCE [LARGE SCALE GENOMIC DNA]</scope>
    <source>
        <strain evidence="4 5">Buc</strain>
    </source>
</reference>
<dbReference type="InterPro" id="IPR002347">
    <property type="entry name" value="SDR_fam"/>
</dbReference>
<dbReference type="PANTHER" id="PTHR44196">
    <property type="entry name" value="DEHYDROGENASE/REDUCTASE SDR FAMILY MEMBER 7B"/>
    <property type="match status" value="1"/>
</dbReference>
<evidence type="ECO:0000256" key="1">
    <source>
        <dbReference type="ARBA" id="ARBA00006484"/>
    </source>
</evidence>
<evidence type="ECO:0000256" key="2">
    <source>
        <dbReference type="ARBA" id="ARBA00023002"/>
    </source>
</evidence>
<gene>
    <name evidence="4" type="ORF">ETQ85_22805</name>
</gene>
<sequence length="249" mass="26030">MTGASSGIGAALARHYAARGVTLGLLGRRESALLELARSLPGEHVIYCVDVAEPAALTEAAADFIARFGVPDVVIANAGVSAGTLTEEADDLAAFDRVMRTNVLGMVATFQPFVAPMRARGSGRLVGIASVAGIRGLPGAGAYSASKAAVIAYLESLRVELHGSGVRVVTIAPGYIATPMTAVNTYPMPFMLPVDEAARRFVKAIDAGIGYTVIPWQMGVVAKLLRLLPNFLFDPIFARAGRKPRGLPL</sequence>
<dbReference type="Gene3D" id="3.40.50.720">
    <property type="entry name" value="NAD(P)-binding Rossmann-like Domain"/>
    <property type="match status" value="1"/>
</dbReference>
<dbReference type="PANTHER" id="PTHR44196:SF1">
    <property type="entry name" value="DEHYDROGENASE_REDUCTASE SDR FAMILY MEMBER 7B"/>
    <property type="match status" value="1"/>
</dbReference>
<dbReference type="OrthoDB" id="9797538at2"/>
<dbReference type="NCBIfam" id="NF005437">
    <property type="entry name" value="PRK07024.1"/>
    <property type="match status" value="1"/>
</dbReference>
<dbReference type="PRINTS" id="PR00081">
    <property type="entry name" value="GDHRDH"/>
</dbReference>
<dbReference type="InterPro" id="IPR036291">
    <property type="entry name" value="NAD(P)-bd_dom_sf"/>
</dbReference>
<dbReference type="EMBL" id="SDKK01000032">
    <property type="protein sequence ID" value="TYC52455.1"/>
    <property type="molecule type" value="Genomic_DNA"/>
</dbReference>
<dbReference type="Pfam" id="PF00106">
    <property type="entry name" value="adh_short"/>
    <property type="match status" value="1"/>
</dbReference>
<keyword evidence="2" id="KW-0560">Oxidoreductase</keyword>